<evidence type="ECO:0000313" key="5">
    <source>
        <dbReference type="EMBL" id="PIQ71987.1"/>
    </source>
</evidence>
<dbReference type="EMBL" id="PCVK01000012">
    <property type="protein sequence ID" value="PIQ71987.1"/>
    <property type="molecule type" value="Genomic_DNA"/>
</dbReference>
<name>A0A2H0KL48_9BACT</name>
<evidence type="ECO:0000313" key="6">
    <source>
        <dbReference type="Proteomes" id="UP000229497"/>
    </source>
</evidence>
<comment type="similarity">
    <text evidence="1 4">Belongs to the bacterial ribosomal protein bL19 family.</text>
</comment>
<protein>
    <recommendedName>
        <fullName evidence="4">50S ribosomal protein L19</fullName>
    </recommendedName>
</protein>
<dbReference type="InterPro" id="IPR001857">
    <property type="entry name" value="Ribosomal_bL19"/>
</dbReference>
<dbReference type="GO" id="GO:0022625">
    <property type="term" value="C:cytosolic large ribosomal subunit"/>
    <property type="evidence" value="ECO:0007669"/>
    <property type="project" value="TreeGrafter"/>
</dbReference>
<dbReference type="Proteomes" id="UP000229497">
    <property type="component" value="Unassembled WGS sequence"/>
</dbReference>
<comment type="function">
    <text evidence="4">This protein is located at the 30S-50S ribosomal subunit interface and may play a role in the structure and function of the aminoacyl-tRNA binding site.</text>
</comment>
<evidence type="ECO:0000256" key="1">
    <source>
        <dbReference type="ARBA" id="ARBA00005781"/>
    </source>
</evidence>
<evidence type="ECO:0000256" key="4">
    <source>
        <dbReference type="RuleBase" id="RU000559"/>
    </source>
</evidence>
<reference evidence="5 6" key="1">
    <citation type="submission" date="2017-09" db="EMBL/GenBank/DDBJ databases">
        <title>Depth-based differentiation of microbial function through sediment-hosted aquifers and enrichment of novel symbionts in the deep terrestrial subsurface.</title>
        <authorList>
            <person name="Probst A.J."/>
            <person name="Ladd B."/>
            <person name="Jarett J.K."/>
            <person name="Geller-Mcgrath D.E."/>
            <person name="Sieber C.M."/>
            <person name="Emerson J.B."/>
            <person name="Anantharaman K."/>
            <person name="Thomas B.C."/>
            <person name="Malmstrom R."/>
            <person name="Stieglmeier M."/>
            <person name="Klingl A."/>
            <person name="Woyke T."/>
            <person name="Ryan C.M."/>
            <person name="Banfield J.F."/>
        </authorList>
    </citation>
    <scope>NUCLEOTIDE SEQUENCE [LARGE SCALE GENOMIC DNA]</scope>
    <source>
        <strain evidence="5">CG11_big_fil_rev_8_21_14_0_20_37_16</strain>
    </source>
</reference>
<dbReference type="Gene3D" id="2.30.30.790">
    <property type="match status" value="1"/>
</dbReference>
<dbReference type="PANTHER" id="PTHR15680:SF9">
    <property type="entry name" value="LARGE RIBOSOMAL SUBUNIT PROTEIN BL19M"/>
    <property type="match status" value="1"/>
</dbReference>
<keyword evidence="3 4" id="KW-0687">Ribonucleoprotein</keyword>
<accession>A0A2H0KL48</accession>
<evidence type="ECO:0000256" key="3">
    <source>
        <dbReference type="ARBA" id="ARBA00023274"/>
    </source>
</evidence>
<dbReference type="PANTHER" id="PTHR15680">
    <property type="entry name" value="RIBOSOMAL PROTEIN L19"/>
    <property type="match status" value="1"/>
</dbReference>
<comment type="caution">
    <text evidence="5">The sequence shown here is derived from an EMBL/GenBank/DDBJ whole genome shotgun (WGS) entry which is preliminary data.</text>
</comment>
<gene>
    <name evidence="5" type="ORF">COV87_00320</name>
</gene>
<organism evidence="5 6">
    <name type="scientific">Candidatus Roizmanbacteria bacterium CG11_big_fil_rev_8_21_14_0_20_37_16</name>
    <dbReference type="NCBI Taxonomy" id="1974857"/>
    <lineage>
        <taxon>Bacteria</taxon>
        <taxon>Candidatus Roizmaniibacteriota</taxon>
    </lineage>
</organism>
<sequence>MANSFLYKEKRFKVGDTVSIDYKLKEGEKTRIQIFKGIIVKIKGDSEANRMFTVRKISKIGIGVEKVIALTSPYIAKMELVRKSTYQKAKLYFIRNLTEKEANSKLYQVKKKIVKKSKKVNEPLSKKSR</sequence>
<dbReference type="SUPFAM" id="SSF50104">
    <property type="entry name" value="Translation proteins SH3-like domain"/>
    <property type="match status" value="1"/>
</dbReference>
<dbReference type="InterPro" id="IPR038657">
    <property type="entry name" value="Ribosomal_bL19_sf"/>
</dbReference>
<dbReference type="GO" id="GO:0006412">
    <property type="term" value="P:translation"/>
    <property type="evidence" value="ECO:0007669"/>
    <property type="project" value="InterPro"/>
</dbReference>
<dbReference type="GO" id="GO:0003735">
    <property type="term" value="F:structural constituent of ribosome"/>
    <property type="evidence" value="ECO:0007669"/>
    <property type="project" value="InterPro"/>
</dbReference>
<dbReference type="PRINTS" id="PR00061">
    <property type="entry name" value="RIBOSOMALL19"/>
</dbReference>
<dbReference type="Pfam" id="PF01245">
    <property type="entry name" value="Ribosomal_L19"/>
    <property type="match status" value="1"/>
</dbReference>
<dbReference type="AlphaFoldDB" id="A0A2H0KL48"/>
<dbReference type="InterPro" id="IPR008991">
    <property type="entry name" value="Translation_prot_SH3-like_sf"/>
</dbReference>
<evidence type="ECO:0000256" key="2">
    <source>
        <dbReference type="ARBA" id="ARBA00022980"/>
    </source>
</evidence>
<proteinExistence type="inferred from homology"/>
<keyword evidence="2 5" id="KW-0689">Ribosomal protein</keyword>